<dbReference type="InterPro" id="IPR002869">
    <property type="entry name" value="Pyrv_flavodox_OxRed_cen"/>
</dbReference>
<accession>A0A2A4GD44</accession>
<keyword evidence="1" id="KW-0560">Oxidoreductase</keyword>
<evidence type="ECO:0000259" key="2">
    <source>
        <dbReference type="Pfam" id="PF20169"/>
    </source>
</evidence>
<dbReference type="GO" id="GO:0016491">
    <property type="term" value="F:oxidoreductase activity"/>
    <property type="evidence" value="ECO:0007669"/>
    <property type="project" value="UniProtKB-KW"/>
</dbReference>
<dbReference type="Proteomes" id="UP000219559">
    <property type="component" value="Unassembled WGS sequence"/>
</dbReference>
<name>A0A2A4GD44_9FLAO</name>
<evidence type="ECO:0000313" key="3">
    <source>
        <dbReference type="EMBL" id="PCE65904.1"/>
    </source>
</evidence>
<dbReference type="AlphaFoldDB" id="A0A2A4GD44"/>
<proteinExistence type="predicted"/>
<organism evidence="3 4">
    <name type="scientific">Sediminicola luteus</name>
    <dbReference type="NCBI Taxonomy" id="319238"/>
    <lineage>
        <taxon>Bacteria</taxon>
        <taxon>Pseudomonadati</taxon>
        <taxon>Bacteroidota</taxon>
        <taxon>Flavobacteriia</taxon>
        <taxon>Flavobacteriales</taxon>
        <taxon>Flavobacteriaceae</taxon>
        <taxon>Sediminicola</taxon>
    </lineage>
</organism>
<dbReference type="Pfam" id="PF20169">
    <property type="entry name" value="DUF6537"/>
    <property type="match status" value="1"/>
</dbReference>
<keyword evidence="4" id="KW-1185">Reference proteome</keyword>
<dbReference type="Gene3D" id="3.40.920.10">
    <property type="entry name" value="Pyruvate-ferredoxin oxidoreductase, PFOR, domain III"/>
    <property type="match status" value="1"/>
</dbReference>
<dbReference type="InterPro" id="IPR046667">
    <property type="entry name" value="DUF6537"/>
</dbReference>
<dbReference type="OrthoDB" id="1490270at2"/>
<comment type="caution">
    <text evidence="3">The sequence shown here is derived from an EMBL/GenBank/DDBJ whole genome shotgun (WGS) entry which is preliminary data.</text>
</comment>
<reference evidence="3 4" key="1">
    <citation type="submission" date="2017-04" db="EMBL/GenBank/DDBJ databases">
        <title>A new member of the family Flavobacteriaceae isolated from ascidians.</title>
        <authorList>
            <person name="Chen L."/>
        </authorList>
    </citation>
    <scope>NUCLEOTIDE SEQUENCE [LARGE SCALE GENOMIC DNA]</scope>
    <source>
        <strain evidence="3 4">HQA918</strain>
    </source>
</reference>
<dbReference type="SUPFAM" id="SSF53323">
    <property type="entry name" value="Pyruvate-ferredoxin oxidoreductase, PFOR, domain III"/>
    <property type="match status" value="1"/>
</dbReference>
<dbReference type="EMBL" id="NBWU01000001">
    <property type="protein sequence ID" value="PCE65904.1"/>
    <property type="molecule type" value="Genomic_DNA"/>
</dbReference>
<dbReference type="NCBIfam" id="NF006179">
    <property type="entry name" value="PRK08312.1"/>
    <property type="match status" value="1"/>
</dbReference>
<gene>
    <name evidence="3" type="ORF">B7P33_00970</name>
</gene>
<protein>
    <recommendedName>
        <fullName evidence="2">DUF6537 domain-containing protein</fullName>
    </recommendedName>
</protein>
<feature type="domain" description="DUF6537" evidence="2">
    <location>
        <begin position="260"/>
        <end position="465"/>
    </location>
</feature>
<evidence type="ECO:0000256" key="1">
    <source>
        <dbReference type="ARBA" id="ARBA00023002"/>
    </source>
</evidence>
<dbReference type="RefSeq" id="WP_097441430.1">
    <property type="nucleotide sequence ID" value="NZ_NBWU01000001.1"/>
</dbReference>
<evidence type="ECO:0000313" key="4">
    <source>
        <dbReference type="Proteomes" id="UP000219559"/>
    </source>
</evidence>
<sequence>MSVAKKKNEPIKIALLAVGGDGGGVLSGWIRMTAEDNGYWAQSTSIAGVAQRTGATVYYMELMNKEGLEKDGKIQTPVLAQMPAPFDIDIVMATEIMEAGRAMYRDFVSDKTTLIFSTNRNLAIKEKETPGDGILDGRSIVELAEKHAKKSLFGNLKLIAEQHKSVISASMFGALAASGALPFTKQQFLDTIAKTGIAVQASSNAFNGAYDYIKDFIAKPKPYEPALKKAEIPAMPSSSKNKTVAGFINYIKSEFPKPIHDVVFSGVLHLADWHNATWAQEYLDKLKPFVAKDQGEYTLSFNLAKYLATAMAYDDLIFVADQKTRTERFAEVYDQIEAKPDDIVHTLDFLHPSFPEFYGFLPKKMGLKVSKNKKMEAWFAKRMDKDRRIKSTSLFWYLNLYFLGGMKRWRMKTFRHYEEMDNVDGWLGRIDRMLSQNYALAVDLAKTYRLKKGYGDTYARGHGKFWLMNEFIMSNADNGKAQKFAAHLMEVALQNPKVEALRKSIEEIEAN</sequence>